<dbReference type="PROSITE" id="PS00409">
    <property type="entry name" value="PROKAR_NTER_METHYL"/>
    <property type="match status" value="1"/>
</dbReference>
<dbReference type="Pfam" id="PF07963">
    <property type="entry name" value="N_methyl"/>
    <property type="match status" value="1"/>
</dbReference>
<keyword evidence="5" id="KW-0997">Cell inner membrane</keyword>
<accession>A0AA50KN00</accession>
<evidence type="ECO:0000256" key="4">
    <source>
        <dbReference type="ARBA" id="ARBA00022481"/>
    </source>
</evidence>
<dbReference type="KEGG" id="ope:PU634_15760"/>
<evidence type="ECO:0000256" key="8">
    <source>
        <dbReference type="ARBA" id="ARBA00023136"/>
    </source>
</evidence>
<keyword evidence="8 9" id="KW-0472">Membrane</keyword>
<dbReference type="NCBIfam" id="TIGR02532">
    <property type="entry name" value="IV_pilin_GFxxxE"/>
    <property type="match status" value="1"/>
</dbReference>
<evidence type="ECO:0000313" key="10">
    <source>
        <dbReference type="EMBL" id="WMC10513.1"/>
    </source>
</evidence>
<evidence type="ECO:0000256" key="5">
    <source>
        <dbReference type="ARBA" id="ARBA00022519"/>
    </source>
</evidence>
<evidence type="ECO:0000256" key="3">
    <source>
        <dbReference type="ARBA" id="ARBA00022475"/>
    </source>
</evidence>
<dbReference type="InterPro" id="IPR012902">
    <property type="entry name" value="N_methyl_site"/>
</dbReference>
<comment type="subcellular location">
    <subcellularLocation>
        <location evidence="1">Cell inner membrane</location>
        <topology evidence="1">Single-pass membrane protein</topology>
    </subcellularLocation>
</comment>
<comment type="similarity">
    <text evidence="2">Belongs to the GSP I family.</text>
</comment>
<keyword evidence="7 9" id="KW-1133">Transmembrane helix</keyword>
<keyword evidence="4" id="KW-0488">Methylation</keyword>
<evidence type="ECO:0000256" key="6">
    <source>
        <dbReference type="ARBA" id="ARBA00022692"/>
    </source>
</evidence>
<evidence type="ECO:0000256" key="1">
    <source>
        <dbReference type="ARBA" id="ARBA00004377"/>
    </source>
</evidence>
<keyword evidence="3" id="KW-1003">Cell membrane</keyword>
<keyword evidence="6 9" id="KW-0812">Transmembrane</keyword>
<keyword evidence="11" id="KW-1185">Reference proteome</keyword>
<dbReference type="AlphaFoldDB" id="A0AA50KN00"/>
<reference evidence="10 11" key="1">
    <citation type="submission" date="2023-02" db="EMBL/GenBank/DDBJ databases">
        <title>Complete genome sequence of a novel bacterium Oceanimonas sp. NTOU-MSR1 isolated from marine coast sediment.</title>
        <authorList>
            <person name="Yang H.-T."/>
            <person name="Chen Y.-L."/>
            <person name="Ho Y.-N."/>
        </authorList>
    </citation>
    <scope>NUCLEOTIDE SEQUENCE [LARGE SCALE GENOMIC DNA]</scope>
    <source>
        <strain evidence="10 11">NTOU-MSR1</strain>
    </source>
</reference>
<evidence type="ECO:0000313" key="11">
    <source>
        <dbReference type="Proteomes" id="UP001223802"/>
    </source>
</evidence>
<dbReference type="GO" id="GO:0015627">
    <property type="term" value="C:type II protein secretion system complex"/>
    <property type="evidence" value="ECO:0007669"/>
    <property type="project" value="InterPro"/>
</dbReference>
<evidence type="ECO:0000256" key="9">
    <source>
        <dbReference type="SAM" id="Phobius"/>
    </source>
</evidence>
<dbReference type="Proteomes" id="UP001223802">
    <property type="component" value="Chromosome"/>
</dbReference>
<dbReference type="GO" id="GO:0005886">
    <property type="term" value="C:plasma membrane"/>
    <property type="evidence" value="ECO:0007669"/>
    <property type="project" value="UniProtKB-SubCell"/>
</dbReference>
<dbReference type="PANTHER" id="PTHR38779">
    <property type="entry name" value="TYPE II SECRETION SYSTEM PROTEIN I-RELATED"/>
    <property type="match status" value="1"/>
</dbReference>
<evidence type="ECO:0000256" key="7">
    <source>
        <dbReference type="ARBA" id="ARBA00022989"/>
    </source>
</evidence>
<dbReference type="RefSeq" id="WP_306761759.1">
    <property type="nucleotide sequence ID" value="NZ_CP118224.1"/>
</dbReference>
<dbReference type="PANTHER" id="PTHR38779:SF2">
    <property type="entry name" value="TYPE II SECRETION SYSTEM PROTEIN I-RELATED"/>
    <property type="match status" value="1"/>
</dbReference>
<name>A0AA50KN00_9GAMM</name>
<gene>
    <name evidence="10" type="ORF">PU634_15760</name>
</gene>
<sequence>MTSPRARQHQAGFTLLEVLVAFAVLTVTLGILLNLFSLAIQTSRTAQDQQKAVLLAESKLAELDAGATLRPGVERGEFDDRFAWETRIEEYDSRALMDNQTLLLPYRLSVVVSWSDHRRYELATLRLVRTEAR</sequence>
<evidence type="ECO:0000256" key="2">
    <source>
        <dbReference type="ARBA" id="ARBA00008358"/>
    </source>
</evidence>
<feature type="transmembrane region" description="Helical" evidence="9">
    <location>
        <begin position="12"/>
        <end position="36"/>
    </location>
</feature>
<protein>
    <submittedName>
        <fullName evidence="10">Prepilin-type N-terminal cleavage/methylation domain-containing protein</fullName>
    </submittedName>
</protein>
<dbReference type="InterPro" id="IPR010052">
    <property type="entry name" value="T2SS_protein-GspI"/>
</dbReference>
<proteinExistence type="inferred from homology"/>
<dbReference type="EMBL" id="CP118224">
    <property type="protein sequence ID" value="WMC10513.1"/>
    <property type="molecule type" value="Genomic_DNA"/>
</dbReference>
<dbReference type="GO" id="GO:0015628">
    <property type="term" value="P:protein secretion by the type II secretion system"/>
    <property type="evidence" value="ECO:0007669"/>
    <property type="project" value="InterPro"/>
</dbReference>
<organism evidence="10 11">
    <name type="scientific">Oceanimonas pelagia</name>
    <dbReference type="NCBI Taxonomy" id="3028314"/>
    <lineage>
        <taxon>Bacteria</taxon>
        <taxon>Pseudomonadati</taxon>
        <taxon>Pseudomonadota</taxon>
        <taxon>Gammaproteobacteria</taxon>
        <taxon>Aeromonadales</taxon>
        <taxon>Aeromonadaceae</taxon>
        <taxon>Oceanimonas</taxon>
    </lineage>
</organism>